<proteinExistence type="predicted"/>
<dbReference type="PANTHER" id="PTHR33074">
    <property type="entry name" value="EXPRESSED PROTEIN-RELATED"/>
    <property type="match status" value="1"/>
</dbReference>
<protein>
    <recommendedName>
        <fullName evidence="1">DUF1618 domain-containing protein</fullName>
    </recommendedName>
</protein>
<evidence type="ECO:0000313" key="3">
    <source>
        <dbReference type="Proteomes" id="UP000004995"/>
    </source>
</evidence>
<feature type="domain" description="DUF1618" evidence="1">
    <location>
        <begin position="206"/>
        <end position="336"/>
    </location>
</feature>
<dbReference type="FunCoup" id="K3XQ70">
    <property type="interactions" value="300"/>
</dbReference>
<sequence length="414" mass="46165">MAAATAASRSRHPPAAFSAAPAIGADWEMFDSTILMGDVADPATVCAASNGGDPPASSYVEMLIDAELYDDPTVLAADGDLLLIHTVVAIRDPPPFYQDNFFVHRAHPVTPSLRLLPQFGDWAAHARHTGISCLGGEFVVAAFHSSIIRGEEGASWDEVGVLSRFSSSTEQWEVKELPIPFDSDRGLYPLTWTTDKVFSFRGFMCWVDYHHGILYCDVFSDLPELRFVQLPGIEIWDDSHDYSYGRQMPVAYKTVEVSNGVIKFVDVDNGQFGVKKSSGFCITSWTLRTPELEWEKDGDVLQVDDLWSLEEFRDSPLPRWVPEFPVVSKHDSDVVHFVLRGPRSGAKAWVISVGTRPKLLKSYMPYKNDYTNLWKEEEDLDLTSLFFDTPFICSDLYKDHGMSVGQMAGLAATT</sequence>
<keyword evidence="3" id="KW-1185">Reference proteome</keyword>
<accession>K3XQ70</accession>
<dbReference type="Gramene" id="KQL06105">
    <property type="protein sequence ID" value="KQL06105"/>
    <property type="gene ID" value="SETIT_004050mg"/>
</dbReference>
<evidence type="ECO:0000259" key="1">
    <source>
        <dbReference type="Pfam" id="PF07762"/>
    </source>
</evidence>
<dbReference type="OMA" id="SSLQMWM"/>
<organism evidence="2 3">
    <name type="scientific">Setaria italica</name>
    <name type="common">Foxtail millet</name>
    <name type="synonym">Panicum italicum</name>
    <dbReference type="NCBI Taxonomy" id="4555"/>
    <lineage>
        <taxon>Eukaryota</taxon>
        <taxon>Viridiplantae</taxon>
        <taxon>Streptophyta</taxon>
        <taxon>Embryophyta</taxon>
        <taxon>Tracheophyta</taxon>
        <taxon>Spermatophyta</taxon>
        <taxon>Magnoliopsida</taxon>
        <taxon>Liliopsida</taxon>
        <taxon>Poales</taxon>
        <taxon>Poaceae</taxon>
        <taxon>PACMAD clade</taxon>
        <taxon>Panicoideae</taxon>
        <taxon>Panicodae</taxon>
        <taxon>Paniceae</taxon>
        <taxon>Cenchrinae</taxon>
        <taxon>Setaria</taxon>
    </lineage>
</organism>
<dbReference type="eggNOG" id="ENOG502R3KH">
    <property type="taxonomic scope" value="Eukaryota"/>
</dbReference>
<reference evidence="3" key="1">
    <citation type="journal article" date="2012" name="Nat. Biotechnol.">
        <title>Reference genome sequence of the model plant Setaria.</title>
        <authorList>
            <person name="Bennetzen J.L."/>
            <person name="Schmutz J."/>
            <person name="Wang H."/>
            <person name="Percifield R."/>
            <person name="Hawkins J."/>
            <person name="Pontaroli A.C."/>
            <person name="Estep M."/>
            <person name="Feng L."/>
            <person name="Vaughn J.N."/>
            <person name="Grimwood J."/>
            <person name="Jenkins J."/>
            <person name="Barry K."/>
            <person name="Lindquist E."/>
            <person name="Hellsten U."/>
            <person name="Deshpande S."/>
            <person name="Wang X."/>
            <person name="Wu X."/>
            <person name="Mitros T."/>
            <person name="Triplett J."/>
            <person name="Yang X."/>
            <person name="Ye C.Y."/>
            <person name="Mauro-Herrera M."/>
            <person name="Wang L."/>
            <person name="Li P."/>
            <person name="Sharma M."/>
            <person name="Sharma R."/>
            <person name="Ronald P.C."/>
            <person name="Panaud O."/>
            <person name="Kellogg E.A."/>
            <person name="Brutnell T.P."/>
            <person name="Doust A.N."/>
            <person name="Tuskan G.A."/>
            <person name="Rokhsar D."/>
            <person name="Devos K.M."/>
        </authorList>
    </citation>
    <scope>NUCLEOTIDE SEQUENCE [LARGE SCALE GENOMIC DNA]</scope>
    <source>
        <strain evidence="3">cv. Yugu1</strain>
    </source>
</reference>
<evidence type="ECO:0000313" key="2">
    <source>
        <dbReference type="EnsemblPlants" id="KQL06105"/>
    </source>
</evidence>
<dbReference type="Pfam" id="PF07762">
    <property type="entry name" value="DUF1618"/>
    <property type="match status" value="1"/>
</dbReference>
<dbReference type="AlphaFoldDB" id="K3XQ70"/>
<dbReference type="EMBL" id="AGNK02003222">
    <property type="status" value="NOT_ANNOTATED_CDS"/>
    <property type="molecule type" value="Genomic_DNA"/>
</dbReference>
<dbReference type="PANTHER" id="PTHR33074:SF99">
    <property type="entry name" value="DUF1618 DOMAIN-CONTAINING PROTEIN"/>
    <property type="match status" value="1"/>
</dbReference>
<dbReference type="HOGENOM" id="CLU_021341_0_0_1"/>
<dbReference type="InParanoid" id="K3XQ70"/>
<reference evidence="2" key="2">
    <citation type="submission" date="2018-08" db="UniProtKB">
        <authorList>
            <consortium name="EnsemblPlants"/>
        </authorList>
    </citation>
    <scope>IDENTIFICATION</scope>
    <source>
        <strain evidence="2">Yugu1</strain>
    </source>
</reference>
<name>K3XQ70_SETIT</name>
<dbReference type="InterPro" id="IPR011676">
    <property type="entry name" value="DUF1618"/>
</dbReference>
<dbReference type="EnsemblPlants" id="KQL06105">
    <property type="protein sequence ID" value="KQL06105"/>
    <property type="gene ID" value="SETIT_004050mg"/>
</dbReference>
<dbReference type="Proteomes" id="UP000004995">
    <property type="component" value="Unassembled WGS sequence"/>
</dbReference>